<keyword evidence="2" id="KW-0472">Membrane</keyword>
<keyword evidence="2" id="KW-0812">Transmembrane</keyword>
<evidence type="ECO:0000256" key="1">
    <source>
        <dbReference type="SAM" id="MobiDB-lite"/>
    </source>
</evidence>
<dbReference type="EMBL" id="JAUEPS010000004">
    <property type="protein sequence ID" value="KAK0465870.1"/>
    <property type="molecule type" value="Genomic_DNA"/>
</dbReference>
<comment type="caution">
    <text evidence="3">The sequence shown here is derived from an EMBL/GenBank/DDBJ whole genome shotgun (WGS) entry which is preliminary data.</text>
</comment>
<organism evidence="3 4">
    <name type="scientific">Armillaria tabescens</name>
    <name type="common">Ringless honey mushroom</name>
    <name type="synonym">Agaricus tabescens</name>
    <dbReference type="NCBI Taxonomy" id="1929756"/>
    <lineage>
        <taxon>Eukaryota</taxon>
        <taxon>Fungi</taxon>
        <taxon>Dikarya</taxon>
        <taxon>Basidiomycota</taxon>
        <taxon>Agaricomycotina</taxon>
        <taxon>Agaricomycetes</taxon>
        <taxon>Agaricomycetidae</taxon>
        <taxon>Agaricales</taxon>
        <taxon>Marasmiineae</taxon>
        <taxon>Physalacriaceae</taxon>
        <taxon>Desarmillaria</taxon>
    </lineage>
</organism>
<dbReference type="Proteomes" id="UP001175211">
    <property type="component" value="Unassembled WGS sequence"/>
</dbReference>
<feature type="transmembrane region" description="Helical" evidence="2">
    <location>
        <begin position="109"/>
        <end position="137"/>
    </location>
</feature>
<evidence type="ECO:0000313" key="4">
    <source>
        <dbReference type="Proteomes" id="UP001175211"/>
    </source>
</evidence>
<feature type="compositionally biased region" description="Polar residues" evidence="1">
    <location>
        <begin position="339"/>
        <end position="353"/>
    </location>
</feature>
<feature type="transmembrane region" description="Helical" evidence="2">
    <location>
        <begin position="26"/>
        <end position="49"/>
    </location>
</feature>
<gene>
    <name evidence="3" type="ORF">EV420DRAFT_1709134</name>
</gene>
<dbReference type="GeneID" id="85363130"/>
<keyword evidence="4" id="KW-1185">Reference proteome</keyword>
<proteinExistence type="predicted"/>
<name>A0AA39U2R2_ARMTA</name>
<dbReference type="AlphaFoldDB" id="A0AA39U2R2"/>
<keyword evidence="2" id="KW-1133">Transmembrane helix</keyword>
<evidence type="ECO:0000313" key="3">
    <source>
        <dbReference type="EMBL" id="KAK0465870.1"/>
    </source>
</evidence>
<sequence>MATPTSSIPPDLTDADKAIVFHILDAILNSTILASLLSGIYTGITAVTIRSISKVDCTVMNKSRSIRQPMVIVIIMLYIGSIISFALIWSQLYISIFNDGWNFWTIYMVYYSIPCLQSGVIQGGISIICTILADTIMIWHCWMIWRQQWRVVLLPVLLLVSAIVYINPNGDYHTYDTLYPSFSLASTVLCTLLIIYHIVTVAQGAAAGNRLRAYHQVIKILVESSALYSIILIIFVVFNALDDVILLYLDRLAAISRGVAPTLLVGRVAAGHTHPDDSQEGSVISGSLRFGGHSNSQSSDQQDSMTGVDLEAQQESYHDDEYGHQTVIDSQEGIIDKGGNNSRQTGSSSIEHV</sequence>
<protein>
    <submittedName>
        <fullName evidence="3">Uncharacterized protein</fullName>
    </submittedName>
</protein>
<feature type="region of interest" description="Disordered" evidence="1">
    <location>
        <begin position="313"/>
        <end position="353"/>
    </location>
</feature>
<evidence type="ECO:0000256" key="2">
    <source>
        <dbReference type="SAM" id="Phobius"/>
    </source>
</evidence>
<feature type="transmembrane region" description="Helical" evidence="2">
    <location>
        <begin position="178"/>
        <end position="199"/>
    </location>
</feature>
<dbReference type="RefSeq" id="XP_060336697.1">
    <property type="nucleotide sequence ID" value="XM_060479582.1"/>
</dbReference>
<feature type="transmembrane region" description="Helical" evidence="2">
    <location>
        <begin position="70"/>
        <end position="89"/>
    </location>
</feature>
<feature type="transmembrane region" description="Helical" evidence="2">
    <location>
        <begin position="220"/>
        <end position="241"/>
    </location>
</feature>
<accession>A0AA39U2R2</accession>
<reference evidence="3" key="1">
    <citation type="submission" date="2023-06" db="EMBL/GenBank/DDBJ databases">
        <authorList>
            <consortium name="Lawrence Berkeley National Laboratory"/>
            <person name="Ahrendt S."/>
            <person name="Sahu N."/>
            <person name="Indic B."/>
            <person name="Wong-Bajracharya J."/>
            <person name="Merenyi Z."/>
            <person name="Ke H.-M."/>
            <person name="Monk M."/>
            <person name="Kocsube S."/>
            <person name="Drula E."/>
            <person name="Lipzen A."/>
            <person name="Balint B."/>
            <person name="Henrissat B."/>
            <person name="Andreopoulos B."/>
            <person name="Martin F.M."/>
            <person name="Harder C.B."/>
            <person name="Rigling D."/>
            <person name="Ford K.L."/>
            <person name="Foster G.D."/>
            <person name="Pangilinan J."/>
            <person name="Papanicolaou A."/>
            <person name="Barry K."/>
            <person name="LaButti K."/>
            <person name="Viragh M."/>
            <person name="Koriabine M."/>
            <person name="Yan M."/>
            <person name="Riley R."/>
            <person name="Champramary S."/>
            <person name="Plett K.L."/>
            <person name="Tsai I.J."/>
            <person name="Slot J."/>
            <person name="Sipos G."/>
            <person name="Plett J."/>
            <person name="Nagy L.G."/>
            <person name="Grigoriev I.V."/>
        </authorList>
    </citation>
    <scope>NUCLEOTIDE SEQUENCE</scope>
    <source>
        <strain evidence="3">CCBAS 213</strain>
    </source>
</reference>
<feature type="transmembrane region" description="Helical" evidence="2">
    <location>
        <begin position="149"/>
        <end position="166"/>
    </location>
</feature>